<dbReference type="GO" id="GO:0031012">
    <property type="term" value="C:extracellular matrix"/>
    <property type="evidence" value="ECO:0007669"/>
    <property type="project" value="TreeGrafter"/>
</dbReference>
<protein>
    <submittedName>
        <fullName evidence="3">Uncharacterized protein</fullName>
    </submittedName>
</protein>
<sequence>MHLEHTACDPRSNSHLNVPKIVWCEKNKTINRLGMFLESIIIILIFTCGANWCDSVSDNSYSFKYVIDTSGILSQHLEERDKERVRGSYSFLQPDGQIRIVQYEIENGSGFKAFVSYRKLFSGTLMGHLRYPKDFREPVVLATPVSLITSELFQIEDIYVKFKT</sequence>
<accession>A0A9P0DE81</accession>
<reference evidence="3" key="2">
    <citation type="submission" date="2022-10" db="EMBL/GenBank/DDBJ databases">
        <authorList>
            <consortium name="ENA_rothamsted_submissions"/>
            <consortium name="culmorum"/>
            <person name="King R."/>
        </authorList>
    </citation>
    <scope>NUCLEOTIDE SEQUENCE</scope>
</reference>
<organism evidence="3 4">
    <name type="scientific">Phaedon cochleariae</name>
    <name type="common">Mustard beetle</name>
    <dbReference type="NCBI Taxonomy" id="80249"/>
    <lineage>
        <taxon>Eukaryota</taxon>
        <taxon>Metazoa</taxon>
        <taxon>Ecdysozoa</taxon>
        <taxon>Arthropoda</taxon>
        <taxon>Hexapoda</taxon>
        <taxon>Insecta</taxon>
        <taxon>Pterygota</taxon>
        <taxon>Neoptera</taxon>
        <taxon>Endopterygota</taxon>
        <taxon>Coleoptera</taxon>
        <taxon>Polyphaga</taxon>
        <taxon>Cucujiformia</taxon>
        <taxon>Chrysomeloidea</taxon>
        <taxon>Chrysomelidae</taxon>
        <taxon>Chrysomelinae</taxon>
        <taxon>Chrysomelini</taxon>
        <taxon>Phaedon</taxon>
    </lineage>
</organism>
<name>A0A9P0DE81_PHACE</name>
<reference evidence="3" key="1">
    <citation type="submission" date="2022-01" db="EMBL/GenBank/DDBJ databases">
        <authorList>
            <person name="King R."/>
        </authorList>
    </citation>
    <scope>NUCLEOTIDE SEQUENCE</scope>
</reference>
<dbReference type="PANTHER" id="PTHR12236:SF86">
    <property type="entry name" value="CCP84AC-RELATED"/>
    <property type="match status" value="1"/>
</dbReference>
<evidence type="ECO:0000256" key="2">
    <source>
        <dbReference type="PROSITE-ProRule" id="PRU00497"/>
    </source>
</evidence>
<evidence type="ECO:0000313" key="3">
    <source>
        <dbReference type="EMBL" id="CAH1117867.1"/>
    </source>
</evidence>
<dbReference type="AlphaFoldDB" id="A0A9P0DE81"/>
<dbReference type="Proteomes" id="UP001153737">
    <property type="component" value="Chromosome 10"/>
</dbReference>
<dbReference type="GO" id="GO:0042302">
    <property type="term" value="F:structural constituent of cuticle"/>
    <property type="evidence" value="ECO:0007669"/>
    <property type="project" value="UniProtKB-UniRule"/>
</dbReference>
<dbReference type="OrthoDB" id="6510765at2759"/>
<dbReference type="InterPro" id="IPR051217">
    <property type="entry name" value="Insect_Cuticle_Struc_Prot"/>
</dbReference>
<gene>
    <name evidence="3" type="ORF">PHAECO_LOCUS1578</name>
</gene>
<dbReference type="Pfam" id="PF00379">
    <property type="entry name" value="Chitin_bind_4"/>
    <property type="match status" value="1"/>
</dbReference>
<evidence type="ECO:0000313" key="4">
    <source>
        <dbReference type="Proteomes" id="UP001153737"/>
    </source>
</evidence>
<keyword evidence="4" id="KW-1185">Reference proteome</keyword>
<dbReference type="GO" id="GO:0005615">
    <property type="term" value="C:extracellular space"/>
    <property type="evidence" value="ECO:0007669"/>
    <property type="project" value="TreeGrafter"/>
</dbReference>
<evidence type="ECO:0000256" key="1">
    <source>
        <dbReference type="ARBA" id="ARBA00022460"/>
    </source>
</evidence>
<keyword evidence="1 2" id="KW-0193">Cuticle</keyword>
<proteinExistence type="predicted"/>
<dbReference type="EMBL" id="OU896716">
    <property type="protein sequence ID" value="CAH1117867.1"/>
    <property type="molecule type" value="Genomic_DNA"/>
</dbReference>
<dbReference type="PROSITE" id="PS51155">
    <property type="entry name" value="CHIT_BIND_RR_2"/>
    <property type="match status" value="1"/>
</dbReference>
<dbReference type="PANTHER" id="PTHR12236">
    <property type="entry name" value="STRUCTURAL CONTITUENT OF CUTICLE"/>
    <property type="match status" value="1"/>
</dbReference>
<dbReference type="InterPro" id="IPR000618">
    <property type="entry name" value="Insect_cuticle"/>
</dbReference>